<reference evidence="1" key="1">
    <citation type="journal article" date="2019" name="MBio">
        <title>Virus Genomes from Deep Sea Sediments Expand the Ocean Megavirome and Support Independent Origins of Viral Gigantism.</title>
        <authorList>
            <person name="Backstrom D."/>
            <person name="Yutin N."/>
            <person name="Jorgensen S.L."/>
            <person name="Dharamshi J."/>
            <person name="Homa F."/>
            <person name="Zaremba-Niedwiedzka K."/>
            <person name="Spang A."/>
            <person name="Wolf Y.I."/>
            <person name="Koonin E.V."/>
            <person name="Ettema T.J."/>
        </authorList>
    </citation>
    <scope>NUCLEOTIDE SEQUENCE</scope>
</reference>
<protein>
    <submittedName>
        <fullName evidence="1">Uncharacterized protein</fullName>
    </submittedName>
</protein>
<accession>A0A481YSJ5</accession>
<gene>
    <name evidence="1" type="ORF">LCMAC101_07830</name>
</gene>
<organism evidence="1">
    <name type="scientific">Marseillevirus LCMAC101</name>
    <dbReference type="NCBI Taxonomy" id="2506602"/>
    <lineage>
        <taxon>Viruses</taxon>
        <taxon>Varidnaviria</taxon>
        <taxon>Bamfordvirae</taxon>
        <taxon>Nucleocytoviricota</taxon>
        <taxon>Megaviricetes</taxon>
        <taxon>Pimascovirales</taxon>
        <taxon>Pimascovirales incertae sedis</taxon>
        <taxon>Marseilleviridae</taxon>
    </lineage>
</organism>
<proteinExistence type="predicted"/>
<evidence type="ECO:0000313" key="1">
    <source>
        <dbReference type="EMBL" id="QBK86188.1"/>
    </source>
</evidence>
<name>A0A481YSJ5_9VIRU</name>
<sequence>MWYVPFEGPARFVKKQPCSFEENLSISPTLIVLYNIDKGSPNPKLKPFGHILSNIPGDAIFIAEELSSGHPKDISLNIENELPQILEEDTRQREAFARWTREDGVEVVHF</sequence>
<dbReference type="EMBL" id="MK500332">
    <property type="protein sequence ID" value="QBK86188.1"/>
    <property type="molecule type" value="Genomic_DNA"/>
</dbReference>